<dbReference type="InterPro" id="IPR019734">
    <property type="entry name" value="TPR_rpt"/>
</dbReference>
<dbReference type="Pfam" id="PF07721">
    <property type="entry name" value="TPR_4"/>
    <property type="match status" value="1"/>
</dbReference>
<dbReference type="RefSeq" id="WP_220305844.1">
    <property type="nucleotide sequence ID" value="NZ_CP080590.1"/>
</dbReference>
<feature type="signal peptide" evidence="1">
    <location>
        <begin position="1"/>
        <end position="28"/>
    </location>
</feature>
<dbReference type="InterPro" id="IPR052384">
    <property type="entry name" value="TMTC_O-mannosyltransferase"/>
</dbReference>
<dbReference type="PIRSF" id="PIRSF035836">
    <property type="entry name" value="UCP035836"/>
    <property type="match status" value="1"/>
</dbReference>
<keyword evidence="1" id="KW-0732">Signal</keyword>
<dbReference type="InterPro" id="IPR014596">
    <property type="entry name" value="UCP035836"/>
</dbReference>
<dbReference type="Pfam" id="PF14559">
    <property type="entry name" value="TPR_19"/>
    <property type="match status" value="1"/>
</dbReference>
<evidence type="ECO:0000313" key="3">
    <source>
        <dbReference type="Proteomes" id="UP000825799"/>
    </source>
</evidence>
<proteinExistence type="predicted"/>
<dbReference type="Gene3D" id="1.25.40.10">
    <property type="entry name" value="Tetratricopeptide repeat domain"/>
    <property type="match status" value="1"/>
</dbReference>
<accession>A0ABX8WIR0</accession>
<dbReference type="EMBL" id="CP080590">
    <property type="protein sequence ID" value="QYO77387.1"/>
    <property type="molecule type" value="Genomic_DNA"/>
</dbReference>
<dbReference type="PANTHER" id="PTHR44216:SF3">
    <property type="entry name" value="PROTEIN O-MANNOSYL-TRANSFERASE TMTC2"/>
    <property type="match status" value="1"/>
</dbReference>
<dbReference type="InterPro" id="IPR011717">
    <property type="entry name" value="TPR-4"/>
</dbReference>
<dbReference type="SUPFAM" id="SSF48452">
    <property type="entry name" value="TPR-like"/>
    <property type="match status" value="1"/>
</dbReference>
<dbReference type="Pfam" id="PF13432">
    <property type="entry name" value="TPR_16"/>
    <property type="match status" value="1"/>
</dbReference>
<gene>
    <name evidence="2" type="ORF">K1X15_02055</name>
</gene>
<dbReference type="Proteomes" id="UP000825799">
    <property type="component" value="Chromosome"/>
</dbReference>
<evidence type="ECO:0000313" key="2">
    <source>
        <dbReference type="EMBL" id="QYO77387.1"/>
    </source>
</evidence>
<dbReference type="SMART" id="SM00028">
    <property type="entry name" value="TPR"/>
    <property type="match status" value="3"/>
</dbReference>
<dbReference type="PROSITE" id="PS51257">
    <property type="entry name" value="PROKAR_LIPOPROTEIN"/>
    <property type="match status" value="1"/>
</dbReference>
<sequence>MFNPKRIARSLRPLLLAGVAALTLSACASNRGQMGATDYSGMSAAQGQTALADLTARYRANPRDRGVVIRYAAALRAAGQSQQAAAALEQAMSAYPGDVEISIAYAKALTASGRFDQSLSVLQNVIRPDAPDWNALLVMGATLDQMARHDEARRIYVQAAVMAPGEASIETNLGLSYAMTNELATAEQHLRRAVQMRGANSQTRQNLALVVGLQGRFDECRALYAAELPPDQVETNMAYVRALLTQQNRWDMIEQG</sequence>
<dbReference type="PANTHER" id="PTHR44216">
    <property type="entry name" value="PROTEIN O-MANNOSYL-TRANSFERASE TMTC2"/>
    <property type="match status" value="1"/>
</dbReference>
<keyword evidence="3" id="KW-1185">Reference proteome</keyword>
<evidence type="ECO:0000256" key="1">
    <source>
        <dbReference type="SAM" id="SignalP"/>
    </source>
</evidence>
<reference evidence="2 3" key="1">
    <citation type="submission" date="2021-08" db="EMBL/GenBank/DDBJ databases">
        <title>Devosia salina sp. nov., isolated from the South China Sea sediment.</title>
        <authorList>
            <person name="Zhou Z."/>
        </authorList>
    </citation>
    <scope>NUCLEOTIDE SEQUENCE [LARGE SCALE GENOMIC DNA]</scope>
    <source>
        <strain evidence="2 3">SCS-3</strain>
    </source>
</reference>
<dbReference type="InterPro" id="IPR011990">
    <property type="entry name" value="TPR-like_helical_dom_sf"/>
</dbReference>
<name>A0ABX8WIR0_9HYPH</name>
<protein>
    <submittedName>
        <fullName evidence="2">Tetratricopeptide repeat protein</fullName>
    </submittedName>
</protein>
<organism evidence="2 3">
    <name type="scientific">Devosia salina</name>
    <dbReference type="NCBI Taxonomy" id="2860336"/>
    <lineage>
        <taxon>Bacteria</taxon>
        <taxon>Pseudomonadati</taxon>
        <taxon>Pseudomonadota</taxon>
        <taxon>Alphaproteobacteria</taxon>
        <taxon>Hyphomicrobiales</taxon>
        <taxon>Devosiaceae</taxon>
        <taxon>Devosia</taxon>
    </lineage>
</organism>
<feature type="chain" id="PRO_5045816538" evidence="1">
    <location>
        <begin position="29"/>
        <end position="256"/>
    </location>
</feature>